<feature type="transmembrane region" description="Helical" evidence="1">
    <location>
        <begin position="7"/>
        <end position="28"/>
    </location>
</feature>
<evidence type="ECO:0000313" key="2">
    <source>
        <dbReference type="EMBL" id="SDZ29714.1"/>
    </source>
</evidence>
<evidence type="ECO:0000313" key="3">
    <source>
        <dbReference type="Proteomes" id="UP000198625"/>
    </source>
</evidence>
<gene>
    <name evidence="2" type="ORF">SAMN05660462_02584</name>
</gene>
<keyword evidence="3" id="KW-1185">Reference proteome</keyword>
<feature type="transmembrane region" description="Helical" evidence="1">
    <location>
        <begin position="71"/>
        <end position="90"/>
    </location>
</feature>
<proteinExistence type="predicted"/>
<reference evidence="2 3" key="1">
    <citation type="submission" date="2016-10" db="EMBL/GenBank/DDBJ databases">
        <authorList>
            <person name="de Groot N.N."/>
        </authorList>
    </citation>
    <scope>NUCLEOTIDE SEQUENCE [LARGE SCALE GENOMIC DNA]</scope>
    <source>
        <strain evidence="2 3">DSM 21650</strain>
    </source>
</reference>
<dbReference type="STRING" id="415015.SAMN05660462_02584"/>
<dbReference type="RefSeq" id="WP_091732038.1">
    <property type="nucleotide sequence ID" value="NZ_FNQE01000032.1"/>
</dbReference>
<name>A0A1H3RVE0_9FIRM</name>
<sequence length="476" mass="53411">MNKRRIGVITLAITFISIGILLLMRNFIGINLKETFSIAWPSIIILFGLEIIITKIIIFKQHDEVRTHIDAISVILLSIIIVITSIYSSFSLDNRLGFFSFAKHFNARNFSISSPKYTQKSNYSYNFNFEADDKKQLEIINSFGDIEIRAGEGEHIEIIAEVDISHNDEEYAEKLSKNIIQTEDIGGSIKVVTNLDSQYEKEKAGNIRVNYSVYMPEHIKVNVENKFGNITVSDIKNDVEIYNQHGNIKVTDITGKTKANNSFGQISISNISGDVSIECAHGNIEVENVSSSIDIVNSFGWIKVFRIKGEVNIDNQHNNVYVDNTGSNVKIKNKFGDVDAKNINGDLNIENGNGNINIESIKGNVVSYDKFGNIDVKEANKFVKIILKNGNISFKTDKIIEEGIEIENEFGDINIWIPSEQKGRFNILAEFGVIKNKLGLSVNESITEQSINDFIGSDDVVFYIRSRNGNINVNSN</sequence>
<dbReference type="EMBL" id="FNQE01000032">
    <property type="protein sequence ID" value="SDZ29714.1"/>
    <property type="molecule type" value="Genomic_DNA"/>
</dbReference>
<dbReference type="OrthoDB" id="1707123at2"/>
<evidence type="ECO:0000256" key="1">
    <source>
        <dbReference type="SAM" id="Phobius"/>
    </source>
</evidence>
<dbReference type="AlphaFoldDB" id="A0A1H3RVE0"/>
<keyword evidence="1" id="KW-0812">Transmembrane</keyword>
<dbReference type="Proteomes" id="UP000198625">
    <property type="component" value="Unassembled WGS sequence"/>
</dbReference>
<accession>A0A1H3RVE0</accession>
<organism evidence="2 3">
    <name type="scientific">Proteiniborus ethanoligenes</name>
    <dbReference type="NCBI Taxonomy" id="415015"/>
    <lineage>
        <taxon>Bacteria</taxon>
        <taxon>Bacillati</taxon>
        <taxon>Bacillota</taxon>
        <taxon>Clostridia</taxon>
        <taxon>Eubacteriales</taxon>
        <taxon>Proteiniborus</taxon>
    </lineage>
</organism>
<protein>
    <recommendedName>
        <fullName evidence="4">DUF4097 and DUF4098 domain-containing protein YvlB</fullName>
    </recommendedName>
</protein>
<feature type="transmembrane region" description="Helical" evidence="1">
    <location>
        <begin position="40"/>
        <end position="59"/>
    </location>
</feature>
<evidence type="ECO:0008006" key="4">
    <source>
        <dbReference type="Google" id="ProtNLM"/>
    </source>
</evidence>
<keyword evidence="1" id="KW-0472">Membrane</keyword>
<keyword evidence="1" id="KW-1133">Transmembrane helix</keyword>